<reference evidence="1 2" key="1">
    <citation type="submission" date="2016-10" db="EMBL/GenBank/DDBJ databases">
        <authorList>
            <person name="Varghese N."/>
            <person name="Submissions S."/>
        </authorList>
    </citation>
    <scope>NUCLEOTIDE SEQUENCE [LARGE SCALE GENOMIC DNA]</scope>
    <source>
        <strain evidence="1 2">CGMCC 1.10941</strain>
    </source>
</reference>
<keyword evidence="2" id="KW-1185">Reference proteome</keyword>
<organism evidence="1 2">
    <name type="scientific">Chryseobacterium taihuense</name>
    <dbReference type="NCBI Taxonomy" id="1141221"/>
    <lineage>
        <taxon>Bacteria</taxon>
        <taxon>Pseudomonadati</taxon>
        <taxon>Bacteroidota</taxon>
        <taxon>Flavobacteriia</taxon>
        <taxon>Flavobacteriales</taxon>
        <taxon>Weeksellaceae</taxon>
        <taxon>Chryseobacterium group</taxon>
        <taxon>Chryseobacterium</taxon>
    </lineage>
</organism>
<dbReference type="Proteomes" id="UP000199242">
    <property type="component" value="Unassembled WGS sequence"/>
</dbReference>
<accession>A0ABY0QQI3</accession>
<gene>
    <name evidence="1" type="ORF">SAMN05216273_10270</name>
</gene>
<comment type="caution">
    <text evidence="1">The sequence shown here is derived from an EMBL/GenBank/DDBJ whole genome shotgun (WGS) entry which is preliminary data.</text>
</comment>
<evidence type="ECO:0000313" key="2">
    <source>
        <dbReference type="Proteomes" id="UP000199242"/>
    </source>
</evidence>
<sequence>MEKNNYNIEVSMEDAFYTVPRNEIENEESDYENFLNEIENFFREHFENDILEDGY</sequence>
<protein>
    <submittedName>
        <fullName evidence="1">Uncharacterized protein</fullName>
    </submittedName>
</protein>
<dbReference type="EMBL" id="FNHD01000002">
    <property type="protein sequence ID" value="SDL53197.1"/>
    <property type="molecule type" value="Genomic_DNA"/>
</dbReference>
<proteinExistence type="predicted"/>
<name>A0ABY0QQI3_9FLAO</name>
<evidence type="ECO:0000313" key="1">
    <source>
        <dbReference type="EMBL" id="SDL53197.1"/>
    </source>
</evidence>
<dbReference type="RefSeq" id="WP_176764857.1">
    <property type="nucleotide sequence ID" value="NZ_FNHD01000002.1"/>
</dbReference>